<dbReference type="InterPro" id="IPR036388">
    <property type="entry name" value="WH-like_DNA-bd_sf"/>
</dbReference>
<evidence type="ECO:0000313" key="7">
    <source>
        <dbReference type="EMBL" id="MEX1667990.1"/>
    </source>
</evidence>
<name>A0ABV3U2U2_9GAMM</name>
<dbReference type="Pfam" id="PF01475">
    <property type="entry name" value="FUR"/>
    <property type="match status" value="1"/>
</dbReference>
<dbReference type="SUPFAM" id="SSF46785">
    <property type="entry name" value="Winged helix' DNA-binding domain"/>
    <property type="match status" value="1"/>
</dbReference>
<keyword evidence="8" id="KW-1185">Reference proteome</keyword>
<evidence type="ECO:0000256" key="5">
    <source>
        <dbReference type="ARBA" id="ARBA00023125"/>
    </source>
</evidence>
<keyword evidence="3" id="KW-0862">Zinc</keyword>
<dbReference type="Gene3D" id="3.30.1490.190">
    <property type="match status" value="1"/>
</dbReference>
<dbReference type="RefSeq" id="WP_368380288.1">
    <property type="nucleotide sequence ID" value="NZ_JBFRYA010000002.1"/>
</dbReference>
<dbReference type="InterPro" id="IPR002481">
    <property type="entry name" value="FUR"/>
</dbReference>
<reference evidence="7 8" key="1">
    <citation type="journal article" date="2011" name="Int. J. Syst. Evol. Microbiol.">
        <title>Zhongshania antarctica gen. nov., sp. nov. and Zhongshania guokunii sp. nov., gammaproteobacteria respectively isolated from coastal attached (fast) ice and surface seawater of the Antarctic.</title>
        <authorList>
            <person name="Li H.J."/>
            <person name="Zhang X.Y."/>
            <person name="Chen C.X."/>
            <person name="Zhang Y.J."/>
            <person name="Gao Z.M."/>
            <person name="Yu Y."/>
            <person name="Chen X.L."/>
            <person name="Chen B."/>
            <person name="Zhang Y.Z."/>
        </authorList>
    </citation>
    <scope>NUCLEOTIDE SEQUENCE [LARGE SCALE GENOMIC DNA]</scope>
    <source>
        <strain evidence="7 8">ZS6-22T</strain>
    </source>
</reference>
<organism evidence="7 8">
    <name type="scientific">Zhongshania guokunii</name>
    <dbReference type="NCBI Taxonomy" id="641783"/>
    <lineage>
        <taxon>Bacteria</taxon>
        <taxon>Pseudomonadati</taxon>
        <taxon>Pseudomonadota</taxon>
        <taxon>Gammaproteobacteria</taxon>
        <taxon>Cellvibrionales</taxon>
        <taxon>Spongiibacteraceae</taxon>
        <taxon>Zhongshania</taxon>
    </lineage>
</organism>
<proteinExistence type="inferred from homology"/>
<evidence type="ECO:0000256" key="1">
    <source>
        <dbReference type="ARBA" id="ARBA00007957"/>
    </source>
</evidence>
<dbReference type="Gene3D" id="1.10.10.10">
    <property type="entry name" value="Winged helix-like DNA-binding domain superfamily/Winged helix DNA-binding domain"/>
    <property type="match status" value="1"/>
</dbReference>
<evidence type="ECO:0000256" key="2">
    <source>
        <dbReference type="ARBA" id="ARBA00022491"/>
    </source>
</evidence>
<evidence type="ECO:0000256" key="4">
    <source>
        <dbReference type="ARBA" id="ARBA00023015"/>
    </source>
</evidence>
<evidence type="ECO:0000256" key="3">
    <source>
        <dbReference type="ARBA" id="ARBA00022833"/>
    </source>
</evidence>
<dbReference type="PANTHER" id="PTHR33202">
    <property type="entry name" value="ZINC UPTAKE REGULATION PROTEIN"/>
    <property type="match status" value="1"/>
</dbReference>
<protein>
    <submittedName>
        <fullName evidence="7">Fur family transcriptional regulator</fullName>
    </submittedName>
</protein>
<sequence>MHDLSHQHNHQHCIDDALLRARELCQQRNLKFTRIRELVLATVWANHQPVGAYTILEELAKESIRRPAPPTVYRALDFLLDNGLVHRIASLNAFVGCSDPGDAHQGHFLICRQCQIATELDAKLINPAIAAAAAQQAFTVETASVEVVGYCAQCHHKPQGESVHE</sequence>
<dbReference type="EMBL" id="JBFRYA010000002">
    <property type="protein sequence ID" value="MEX1667990.1"/>
    <property type="molecule type" value="Genomic_DNA"/>
</dbReference>
<comment type="caution">
    <text evidence="7">The sequence shown here is derived from an EMBL/GenBank/DDBJ whole genome shotgun (WGS) entry which is preliminary data.</text>
</comment>
<dbReference type="Proteomes" id="UP001557485">
    <property type="component" value="Unassembled WGS sequence"/>
</dbReference>
<keyword evidence="4" id="KW-0805">Transcription regulation</keyword>
<dbReference type="InterPro" id="IPR036390">
    <property type="entry name" value="WH_DNA-bd_sf"/>
</dbReference>
<keyword evidence="2" id="KW-0678">Repressor</keyword>
<evidence type="ECO:0000256" key="6">
    <source>
        <dbReference type="ARBA" id="ARBA00023163"/>
    </source>
</evidence>
<dbReference type="PANTHER" id="PTHR33202:SF6">
    <property type="entry name" value="ZINC UPTAKE REGULATION PROTEIN"/>
    <property type="match status" value="1"/>
</dbReference>
<keyword evidence="5" id="KW-0238">DNA-binding</keyword>
<comment type="similarity">
    <text evidence="1">Belongs to the Fur family.</text>
</comment>
<dbReference type="InterPro" id="IPR043135">
    <property type="entry name" value="Fur_C"/>
</dbReference>
<keyword evidence="6" id="KW-0804">Transcription</keyword>
<gene>
    <name evidence="7" type="ORF">AB4876_03650</name>
</gene>
<evidence type="ECO:0000313" key="8">
    <source>
        <dbReference type="Proteomes" id="UP001557485"/>
    </source>
</evidence>
<accession>A0ABV3U2U2</accession>